<dbReference type="OrthoDB" id="5347061at2759"/>
<proteinExistence type="predicted"/>
<gene>
    <name evidence="2" type="ORF">GLAREA_11388</name>
</gene>
<dbReference type="Proteomes" id="UP000016922">
    <property type="component" value="Unassembled WGS sequence"/>
</dbReference>
<dbReference type="GeneID" id="19470429"/>
<evidence type="ECO:0000313" key="2">
    <source>
        <dbReference type="EMBL" id="EPE24807.1"/>
    </source>
</evidence>
<dbReference type="EMBL" id="KE145372">
    <property type="protein sequence ID" value="EPE24807.1"/>
    <property type="molecule type" value="Genomic_DNA"/>
</dbReference>
<dbReference type="KEGG" id="glz:GLAREA_11388"/>
<accession>S3CEC1</accession>
<dbReference type="InterPro" id="IPR010730">
    <property type="entry name" value="HET"/>
</dbReference>
<dbReference type="STRING" id="1116229.S3CEC1"/>
<dbReference type="AlphaFoldDB" id="S3CEC1"/>
<name>S3CEC1_GLAL2</name>
<protein>
    <recommendedName>
        <fullName evidence="1">Heterokaryon incompatibility domain-containing protein</fullName>
    </recommendedName>
</protein>
<dbReference type="PANTHER" id="PTHR33112:SF16">
    <property type="entry name" value="HETEROKARYON INCOMPATIBILITY DOMAIN-CONTAINING PROTEIN"/>
    <property type="match status" value="1"/>
</dbReference>
<dbReference type="PANTHER" id="PTHR33112">
    <property type="entry name" value="DOMAIN PROTEIN, PUTATIVE-RELATED"/>
    <property type="match status" value="1"/>
</dbReference>
<evidence type="ECO:0000313" key="3">
    <source>
        <dbReference type="Proteomes" id="UP000016922"/>
    </source>
</evidence>
<dbReference type="RefSeq" id="XP_008087722.1">
    <property type="nucleotide sequence ID" value="XM_008089531.1"/>
</dbReference>
<dbReference type="HOGENOM" id="CLU_002639_5_4_1"/>
<sequence length="504" mass="57613">MENLKERCTSIPWNLFPKTYQDAIETTRALNLRFLWIDSLCIIQKSIPGPDSESSKDWLEESLKMGEYYGNATVCINAAHATDDTVGCFVKRNPLSTFPCKIQIQLPTDTKPESFTSCVGEVYEPLYHWSLPHRRSEANTPLNRRAWCLQESTMSIRMLNFEAEQMTWECHAGQANEVCPAGTSFPGGYTYIPTMRNVIARARAAKFNSEPYFDRRNTSIGHGYPLSNFEPITSDMKEGDKAWDDMWKAWRDTVQDLTRRDIYTGWDLLPAISGIATTIQQILSFPEERYLAGIWDADLPRSLLWMTQIRKQLAGSDHPIKQPQRNGRSPTWSWASIDNGNVDFMNIWVGAKEPANPFTVLHPPKIVPIEGSTRFGQIQSGRLYLSGYLILARVGGKDTRRSDEEMPRELFNRSFLKLEDPQNKDGVGYFAADEINKPVQDIWILPIRVYSLRRNLDIVAGLALVRTNNHDGDFGYEEYSRLGIVYQVPLTWFLNTTEESLVIV</sequence>
<dbReference type="OMA" id="FPEERYL"/>
<organism evidence="2 3">
    <name type="scientific">Glarea lozoyensis (strain ATCC 20868 / MF5171)</name>
    <dbReference type="NCBI Taxonomy" id="1116229"/>
    <lineage>
        <taxon>Eukaryota</taxon>
        <taxon>Fungi</taxon>
        <taxon>Dikarya</taxon>
        <taxon>Ascomycota</taxon>
        <taxon>Pezizomycotina</taxon>
        <taxon>Leotiomycetes</taxon>
        <taxon>Helotiales</taxon>
        <taxon>Helotiaceae</taxon>
        <taxon>Glarea</taxon>
    </lineage>
</organism>
<keyword evidence="3" id="KW-1185">Reference proteome</keyword>
<reference evidence="2 3" key="1">
    <citation type="journal article" date="2013" name="BMC Genomics">
        <title>Genomics-driven discovery of the pneumocandin biosynthetic gene cluster in the fungus Glarea lozoyensis.</title>
        <authorList>
            <person name="Chen L."/>
            <person name="Yue Q."/>
            <person name="Zhang X."/>
            <person name="Xiang M."/>
            <person name="Wang C."/>
            <person name="Li S."/>
            <person name="Che Y."/>
            <person name="Ortiz-Lopez F.J."/>
            <person name="Bills G.F."/>
            <person name="Liu X."/>
            <person name="An Z."/>
        </authorList>
    </citation>
    <scope>NUCLEOTIDE SEQUENCE [LARGE SCALE GENOMIC DNA]</scope>
    <source>
        <strain evidence="3">ATCC 20868 / MF5171</strain>
    </source>
</reference>
<feature type="domain" description="Heterokaryon incompatibility" evidence="1">
    <location>
        <begin position="14"/>
        <end position="151"/>
    </location>
</feature>
<evidence type="ECO:0000259" key="1">
    <source>
        <dbReference type="Pfam" id="PF06985"/>
    </source>
</evidence>
<dbReference type="Pfam" id="PF06985">
    <property type="entry name" value="HET"/>
    <property type="match status" value="1"/>
</dbReference>